<feature type="transmembrane region" description="Helical" evidence="1">
    <location>
        <begin position="985"/>
        <end position="1011"/>
    </location>
</feature>
<dbReference type="Gene3D" id="3.30.70.1430">
    <property type="entry name" value="Multidrug efflux transporter AcrB pore domain"/>
    <property type="match status" value="2"/>
</dbReference>
<dbReference type="GO" id="GO:0005886">
    <property type="term" value="C:plasma membrane"/>
    <property type="evidence" value="ECO:0007669"/>
    <property type="project" value="TreeGrafter"/>
</dbReference>
<keyword evidence="1" id="KW-0472">Membrane</keyword>
<dbReference type="Gene3D" id="3.30.70.1320">
    <property type="entry name" value="Multidrug efflux transporter AcrB pore domain like"/>
    <property type="match status" value="1"/>
</dbReference>
<dbReference type="SUPFAM" id="SSF82714">
    <property type="entry name" value="Multidrug efflux transporter AcrB TolC docking domain, DN and DC subdomains"/>
    <property type="match status" value="2"/>
</dbReference>
<dbReference type="InterPro" id="IPR027463">
    <property type="entry name" value="AcrB_DN_DC_subdom"/>
</dbReference>
<dbReference type="SUPFAM" id="SSF82866">
    <property type="entry name" value="Multidrug efflux transporter AcrB transmembrane domain"/>
    <property type="match status" value="2"/>
</dbReference>
<feature type="transmembrane region" description="Helical" evidence="1">
    <location>
        <begin position="881"/>
        <end position="901"/>
    </location>
</feature>
<proteinExistence type="predicted"/>
<reference evidence="2" key="1">
    <citation type="journal article" date="2020" name="mSystems">
        <title>Genome- and Community-Level Interaction Insights into Carbon Utilization and Element Cycling Functions of Hydrothermarchaeota in Hydrothermal Sediment.</title>
        <authorList>
            <person name="Zhou Z."/>
            <person name="Liu Y."/>
            <person name="Xu W."/>
            <person name="Pan J."/>
            <person name="Luo Z.H."/>
            <person name="Li M."/>
        </authorList>
    </citation>
    <scope>NUCLEOTIDE SEQUENCE [LARGE SCALE GENOMIC DNA]</scope>
    <source>
        <strain evidence="2">HyVt-237</strain>
    </source>
</reference>
<dbReference type="GO" id="GO:0042910">
    <property type="term" value="F:xenobiotic transmembrane transporter activity"/>
    <property type="evidence" value="ECO:0007669"/>
    <property type="project" value="TreeGrafter"/>
</dbReference>
<protein>
    <submittedName>
        <fullName evidence="2">Efflux RND transporter permease subunit</fullName>
    </submittedName>
</protein>
<sequence length="1018" mass="112664">MIRFSVRRPITISMLIGVLVVMGLVSLQKLGLDLLPELSFPSVSVITTYPGVSPEDVEEMITKPVEEAVATVSGVKKLTSMSMEGLSVVTVEFNWGKNLDFAAQDIRDKLGLIEDYLPEDASKPLVVKFDISMMPIMEGYASYKGMSPEDVRKFIKDHVKPRLERIDGVASVTVSGGRDKEIWVEIDRGKLENFGLSIQDVVTFLQLHNLNLPAGHIVEGSKEYLLRAVGEFKEPSDINDVAVGYTKTGTPVFVRDVGRVIETLSERRNYVTQNGKETVFFEVYKQSGTNTVKVLDKVNEELKRIKADFPDFEPVVVSDQAKFIKRATGRTTNNALLGALLAALMIFFFLRNWRPTLVAALAIPLSVIITFIVIYFAGYTLNIMTLGGIAIGVGMLVDNAVVVIENIFRHLEEGEDKMKAAIDGTREVGTAISASTFTNIIVFLPLIFVGGIVAKVTHELAVTVAATLLASLFVAVTIIPALARVFFKERTKEAYVKAFGEVWFNPVRRFYEKILRSVLRHRLFAILAAAILFVVSILLIPKVGVEFIPQMDRDFGMIRVTLPPGTDLDETLNYMLQLEDIAKKDPDVKIVGSIVGELQEVTSFMGGTGVNSGMLYVVFVDKKFRKRPSYETINEIVTKAPSYKDAKVEVLDISKMAFLGVGEKPVNVKIYGKDLNTLKELAMNIKDRIEGTPGLVSPSISLEEAKPEILIKIDRKKAAYYGLTPVQVETELQAALLGKVATRIRIKGEEINTRVKLEEDQTEFIEDIKGFSIKTPLGTRVPLKEIAHISYGLGPIRIDRENQVRTVSVGANVAGRTTGEVVRDLEKRLAGFTLPPGYTMAFKGEWEKIQDMLKSMIFAIMAAVLLIYMVMAAQFESFKDPFIVMFTMPLAIIGVVFFFLITRTSISLPSLMGALILVGIVVNNAIVMIDYIKKLRERGLPGLEAVVKGAQVRLRPILITSLTTILGMVPMALSRSEGSEMRAPMAIAVIGGLLTSTLLTLFVIPILYTFFERIKTKE</sequence>
<dbReference type="EMBL" id="DRBW01000189">
    <property type="protein sequence ID" value="HDM90546.1"/>
    <property type="molecule type" value="Genomic_DNA"/>
</dbReference>
<gene>
    <name evidence="2" type="ORF">ENG67_05000</name>
</gene>
<feature type="transmembrane region" description="Helical" evidence="1">
    <location>
        <begin position="523"/>
        <end position="541"/>
    </location>
</feature>
<dbReference type="SUPFAM" id="SSF82693">
    <property type="entry name" value="Multidrug efflux transporter AcrB pore domain, PN1, PN2, PC1 and PC2 subdomains"/>
    <property type="match status" value="3"/>
</dbReference>
<feature type="transmembrane region" description="Helical" evidence="1">
    <location>
        <begin position="913"/>
        <end position="932"/>
    </location>
</feature>
<dbReference type="Gene3D" id="3.30.2090.10">
    <property type="entry name" value="Multidrug efflux transporter AcrB TolC docking domain, DN and DC subdomains"/>
    <property type="match status" value="2"/>
</dbReference>
<evidence type="ECO:0000256" key="1">
    <source>
        <dbReference type="SAM" id="Phobius"/>
    </source>
</evidence>
<feature type="transmembrane region" description="Helical" evidence="1">
    <location>
        <begin position="332"/>
        <end position="350"/>
    </location>
</feature>
<feature type="transmembrane region" description="Helical" evidence="1">
    <location>
        <begin position="357"/>
        <end position="377"/>
    </location>
</feature>
<dbReference type="PRINTS" id="PR00702">
    <property type="entry name" value="ACRIFLAVINRP"/>
</dbReference>
<name>A0A7C0X936_UNCW3</name>
<dbReference type="Pfam" id="PF00873">
    <property type="entry name" value="ACR_tran"/>
    <property type="match status" value="1"/>
</dbReference>
<feature type="transmembrane region" description="Helical" evidence="1">
    <location>
        <begin position="460"/>
        <end position="487"/>
    </location>
</feature>
<dbReference type="InterPro" id="IPR001036">
    <property type="entry name" value="Acrflvin-R"/>
</dbReference>
<comment type="caution">
    <text evidence="2">The sequence shown here is derived from an EMBL/GenBank/DDBJ whole genome shotgun (WGS) entry which is preliminary data.</text>
</comment>
<feature type="transmembrane region" description="Helical" evidence="1">
    <location>
        <begin position="856"/>
        <end position="875"/>
    </location>
</feature>
<dbReference type="Gene3D" id="1.20.1640.10">
    <property type="entry name" value="Multidrug efflux transporter AcrB transmembrane domain"/>
    <property type="match status" value="2"/>
</dbReference>
<feature type="transmembrane region" description="Helical" evidence="1">
    <location>
        <begin position="601"/>
        <end position="620"/>
    </location>
</feature>
<feature type="transmembrane region" description="Helical" evidence="1">
    <location>
        <begin position="952"/>
        <end position="973"/>
    </location>
</feature>
<evidence type="ECO:0000313" key="2">
    <source>
        <dbReference type="EMBL" id="HDM90546.1"/>
    </source>
</evidence>
<accession>A0A7C0X936</accession>
<keyword evidence="1" id="KW-0812">Transmembrane</keyword>
<dbReference type="AlphaFoldDB" id="A0A7C0X936"/>
<dbReference type="PANTHER" id="PTHR32063:SF0">
    <property type="entry name" value="SWARMING MOTILITY PROTEIN SWRC"/>
    <property type="match status" value="1"/>
</dbReference>
<organism evidence="2">
    <name type="scientific">candidate division WOR-3 bacterium</name>
    <dbReference type="NCBI Taxonomy" id="2052148"/>
    <lineage>
        <taxon>Bacteria</taxon>
        <taxon>Bacteria division WOR-3</taxon>
    </lineage>
</organism>
<dbReference type="PANTHER" id="PTHR32063">
    <property type="match status" value="1"/>
</dbReference>
<feature type="transmembrane region" description="Helical" evidence="1">
    <location>
        <begin position="428"/>
        <end position="454"/>
    </location>
</feature>
<dbReference type="Proteomes" id="UP000885931">
    <property type="component" value="Unassembled WGS sequence"/>
</dbReference>
<dbReference type="Gene3D" id="3.30.70.1440">
    <property type="entry name" value="Multidrug efflux transporter AcrB pore domain"/>
    <property type="match status" value="1"/>
</dbReference>
<feature type="transmembrane region" description="Helical" evidence="1">
    <location>
        <begin position="383"/>
        <end position="408"/>
    </location>
</feature>
<keyword evidence="1" id="KW-1133">Transmembrane helix</keyword>